<evidence type="ECO:0000313" key="4">
    <source>
        <dbReference type="Proteomes" id="UP000054481"/>
    </source>
</evidence>
<feature type="coiled-coil region" evidence="1">
    <location>
        <begin position="200"/>
        <end position="248"/>
    </location>
</feature>
<feature type="region of interest" description="Disordered" evidence="2">
    <location>
        <begin position="510"/>
        <end position="568"/>
    </location>
</feature>
<feature type="region of interest" description="Disordered" evidence="2">
    <location>
        <begin position="1"/>
        <end position="38"/>
    </location>
</feature>
<name>A0A0F7ZVJ4_9HYPO</name>
<evidence type="ECO:0000313" key="3">
    <source>
        <dbReference type="EMBL" id="KJZ76718.1"/>
    </source>
</evidence>
<organism evidence="3 4">
    <name type="scientific">Hirsutella minnesotensis 3608</name>
    <dbReference type="NCBI Taxonomy" id="1043627"/>
    <lineage>
        <taxon>Eukaryota</taxon>
        <taxon>Fungi</taxon>
        <taxon>Dikarya</taxon>
        <taxon>Ascomycota</taxon>
        <taxon>Pezizomycotina</taxon>
        <taxon>Sordariomycetes</taxon>
        <taxon>Hypocreomycetidae</taxon>
        <taxon>Hypocreales</taxon>
        <taxon>Ophiocordycipitaceae</taxon>
        <taxon>Hirsutella</taxon>
    </lineage>
</organism>
<feature type="region of interest" description="Disordered" evidence="2">
    <location>
        <begin position="60"/>
        <end position="105"/>
    </location>
</feature>
<evidence type="ECO:0000256" key="1">
    <source>
        <dbReference type="SAM" id="Coils"/>
    </source>
</evidence>
<gene>
    <name evidence="3" type="ORF">HIM_04054</name>
</gene>
<evidence type="ECO:0000256" key="2">
    <source>
        <dbReference type="SAM" id="MobiDB-lite"/>
    </source>
</evidence>
<sequence length="573" mass="65021">MPPATRSGRRKRDNGDDELSGLPPMVNSNSRDPSCTEPRKAVIKACYRSGPKSAAPVVDLCKESSEPPHPIVQDKPADPMEVKGVEVHTEKPKRKSEEVEPTLDAKRPKIAAEPQPETVYQPEDPLQKSKEQFFKAFCELEASALAEAYALRARVATLEHSLLEEQADHDELQVAHHELQTDVLKYKKKNFEQTQKLKKTKNLEAAVEELNMDKTQLRRENEKLKKELEKKQQEYDVLDEEYSETLKELKPDYGDPDKVTDDEISSKWGQMRFRIANIAGEYFPFPLRTWDSVVDPSVTFLIDDCRKNPPDSAFYLQLFIWRRVCSDIFRCKDGLWGGNMGETLVEMIAKMSHVNRNDPKNLSLLSRMKFKAGKDIDMDVGLNNQVLSNLSTKLWEDLKVLVPRDKHAPLNSTLGEVMKTAAKLMVIMARSRAIWTVATEYLQPNREPCPFDAERMNIAYTDTPHMMNNCSAQVTLLVSPYLEKTGTADGDKFDCRCILGKAQAVVRLQEMKGSKHEETEEAEETEETEDSDDKNEDGDYKCDEDDESFTETGVTDGEPDSSGHVAEELIVLL</sequence>
<protein>
    <submittedName>
        <fullName evidence="3">Uncharacterized protein</fullName>
    </submittedName>
</protein>
<keyword evidence="1" id="KW-0175">Coiled coil</keyword>
<feature type="compositionally biased region" description="Basic and acidic residues" evidence="2">
    <location>
        <begin position="75"/>
        <end position="105"/>
    </location>
</feature>
<reference evidence="3 4" key="1">
    <citation type="journal article" date="2014" name="Genome Biol. Evol.">
        <title>Comparative genomics and transcriptomics analyses reveal divergent lifestyle features of nematode endoparasitic fungus Hirsutella minnesotensis.</title>
        <authorList>
            <person name="Lai Y."/>
            <person name="Liu K."/>
            <person name="Zhang X."/>
            <person name="Zhang X."/>
            <person name="Li K."/>
            <person name="Wang N."/>
            <person name="Shu C."/>
            <person name="Wu Y."/>
            <person name="Wang C."/>
            <person name="Bushley K.E."/>
            <person name="Xiang M."/>
            <person name="Liu X."/>
        </authorList>
    </citation>
    <scope>NUCLEOTIDE SEQUENCE [LARGE SCALE GENOMIC DNA]</scope>
    <source>
        <strain evidence="3 4">3608</strain>
    </source>
</reference>
<proteinExistence type="predicted"/>
<feature type="compositionally biased region" description="Acidic residues" evidence="2">
    <location>
        <begin position="519"/>
        <end position="549"/>
    </location>
</feature>
<dbReference type="AlphaFoldDB" id="A0A0F7ZVJ4"/>
<dbReference type="Proteomes" id="UP000054481">
    <property type="component" value="Unassembled WGS sequence"/>
</dbReference>
<keyword evidence="4" id="KW-1185">Reference proteome</keyword>
<dbReference type="OrthoDB" id="5213630at2759"/>
<dbReference type="EMBL" id="KQ030510">
    <property type="protein sequence ID" value="KJZ76718.1"/>
    <property type="molecule type" value="Genomic_DNA"/>
</dbReference>
<accession>A0A0F7ZVJ4</accession>